<evidence type="ECO:0000313" key="2">
    <source>
        <dbReference type="Proteomes" id="UP000478052"/>
    </source>
</evidence>
<sequence>MDPDDPVDYNANKIVVEPAVDPEIEPPQEPLSTSIPGLRGRSTVFNGGLGFVYY</sequence>
<dbReference type="Proteomes" id="UP000478052">
    <property type="component" value="Unassembled WGS sequence"/>
</dbReference>
<proteinExistence type="predicted"/>
<name>A0A6G0VQE8_APHCR</name>
<accession>A0A6G0VQE8</accession>
<evidence type="ECO:0000313" key="1">
    <source>
        <dbReference type="EMBL" id="KAF0704525.1"/>
    </source>
</evidence>
<organism evidence="1 2">
    <name type="scientific">Aphis craccivora</name>
    <name type="common">Cowpea aphid</name>
    <dbReference type="NCBI Taxonomy" id="307492"/>
    <lineage>
        <taxon>Eukaryota</taxon>
        <taxon>Metazoa</taxon>
        <taxon>Ecdysozoa</taxon>
        <taxon>Arthropoda</taxon>
        <taxon>Hexapoda</taxon>
        <taxon>Insecta</taxon>
        <taxon>Pterygota</taxon>
        <taxon>Neoptera</taxon>
        <taxon>Paraneoptera</taxon>
        <taxon>Hemiptera</taxon>
        <taxon>Sternorrhyncha</taxon>
        <taxon>Aphidomorpha</taxon>
        <taxon>Aphidoidea</taxon>
        <taxon>Aphididae</taxon>
        <taxon>Aphidini</taxon>
        <taxon>Aphis</taxon>
        <taxon>Aphis</taxon>
    </lineage>
</organism>
<reference evidence="1 2" key="1">
    <citation type="submission" date="2019-08" db="EMBL/GenBank/DDBJ databases">
        <title>Whole genome of Aphis craccivora.</title>
        <authorList>
            <person name="Voronova N.V."/>
            <person name="Shulinski R.S."/>
            <person name="Bandarenka Y.V."/>
            <person name="Zhorov D.G."/>
            <person name="Warner D."/>
        </authorList>
    </citation>
    <scope>NUCLEOTIDE SEQUENCE [LARGE SCALE GENOMIC DNA]</scope>
    <source>
        <strain evidence="1">180601</strain>
        <tissue evidence="1">Whole Body</tissue>
    </source>
</reference>
<protein>
    <submittedName>
        <fullName evidence="1">Uncharacterized protein</fullName>
    </submittedName>
</protein>
<comment type="caution">
    <text evidence="1">The sequence shown here is derived from an EMBL/GenBank/DDBJ whole genome shotgun (WGS) entry which is preliminary data.</text>
</comment>
<dbReference type="AlphaFoldDB" id="A0A6G0VQE8"/>
<keyword evidence="2" id="KW-1185">Reference proteome</keyword>
<dbReference type="EMBL" id="VUJU01013539">
    <property type="protein sequence ID" value="KAF0704525.1"/>
    <property type="molecule type" value="Genomic_DNA"/>
</dbReference>
<gene>
    <name evidence="1" type="ORF">FWK35_00034151</name>
</gene>